<evidence type="ECO:0000313" key="1">
    <source>
        <dbReference type="EMBL" id="QHT81374.1"/>
    </source>
</evidence>
<accession>A0A6C0HLT3</accession>
<dbReference type="EMBL" id="MN739981">
    <property type="protein sequence ID" value="QHT81374.1"/>
    <property type="molecule type" value="Genomic_DNA"/>
</dbReference>
<organism evidence="1">
    <name type="scientific">viral metagenome</name>
    <dbReference type="NCBI Taxonomy" id="1070528"/>
    <lineage>
        <taxon>unclassified sequences</taxon>
        <taxon>metagenomes</taxon>
        <taxon>organismal metagenomes</taxon>
    </lineage>
</organism>
<reference evidence="1" key="1">
    <citation type="journal article" date="2020" name="Nature">
        <title>Giant virus diversity and host interactions through global metagenomics.</title>
        <authorList>
            <person name="Schulz F."/>
            <person name="Roux S."/>
            <person name="Paez-Espino D."/>
            <person name="Jungbluth S."/>
            <person name="Walsh D.A."/>
            <person name="Denef V.J."/>
            <person name="McMahon K.D."/>
            <person name="Konstantinidis K.T."/>
            <person name="Eloe-Fadrosh E.A."/>
            <person name="Kyrpides N.C."/>
            <person name="Woyke T."/>
        </authorList>
    </citation>
    <scope>NUCLEOTIDE SEQUENCE</scope>
    <source>
        <strain evidence="1">GVMAG-M-3300023184-13</strain>
    </source>
</reference>
<protein>
    <submittedName>
        <fullName evidence="1">Uncharacterized protein</fullName>
    </submittedName>
</protein>
<proteinExistence type="predicted"/>
<name>A0A6C0HLT3_9ZZZZ</name>
<dbReference type="AlphaFoldDB" id="A0A6C0HLT3"/>
<sequence>MLDNASSHRNETIENYFNIFKGVYNKKKIYKKALLHEKLIPKNYK</sequence>